<evidence type="ECO:0000256" key="1">
    <source>
        <dbReference type="SAM" id="Phobius"/>
    </source>
</evidence>
<feature type="transmembrane region" description="Helical" evidence="1">
    <location>
        <begin position="29"/>
        <end position="49"/>
    </location>
</feature>
<name>A0A0E9W7W0_ANGAN</name>
<sequence>MSQQIPLSPAVHPLNCKRDYCIIANPKPFPIHSMVDCIFVSTIIAYFGYFHRIMSNYIA</sequence>
<keyword evidence="1" id="KW-0472">Membrane</keyword>
<protein>
    <submittedName>
        <fullName evidence="2">Uncharacterized protein</fullName>
    </submittedName>
</protein>
<dbReference type="EMBL" id="GBXM01022135">
    <property type="protein sequence ID" value="JAH86442.1"/>
    <property type="molecule type" value="Transcribed_RNA"/>
</dbReference>
<dbReference type="AlphaFoldDB" id="A0A0E9W7W0"/>
<accession>A0A0E9W7W0</accession>
<keyword evidence="1" id="KW-0812">Transmembrane</keyword>
<keyword evidence="1" id="KW-1133">Transmembrane helix</keyword>
<organism evidence="2">
    <name type="scientific">Anguilla anguilla</name>
    <name type="common">European freshwater eel</name>
    <name type="synonym">Muraena anguilla</name>
    <dbReference type="NCBI Taxonomy" id="7936"/>
    <lineage>
        <taxon>Eukaryota</taxon>
        <taxon>Metazoa</taxon>
        <taxon>Chordata</taxon>
        <taxon>Craniata</taxon>
        <taxon>Vertebrata</taxon>
        <taxon>Euteleostomi</taxon>
        <taxon>Actinopterygii</taxon>
        <taxon>Neopterygii</taxon>
        <taxon>Teleostei</taxon>
        <taxon>Anguilliformes</taxon>
        <taxon>Anguillidae</taxon>
        <taxon>Anguilla</taxon>
    </lineage>
</organism>
<reference evidence="2" key="2">
    <citation type="journal article" date="2015" name="Fish Shellfish Immunol.">
        <title>Early steps in the European eel (Anguilla anguilla)-Vibrio vulnificus interaction in the gills: Role of the RtxA13 toxin.</title>
        <authorList>
            <person name="Callol A."/>
            <person name="Pajuelo D."/>
            <person name="Ebbesson L."/>
            <person name="Teles M."/>
            <person name="MacKenzie S."/>
            <person name="Amaro C."/>
        </authorList>
    </citation>
    <scope>NUCLEOTIDE SEQUENCE</scope>
</reference>
<evidence type="ECO:0000313" key="2">
    <source>
        <dbReference type="EMBL" id="JAH86442.1"/>
    </source>
</evidence>
<reference evidence="2" key="1">
    <citation type="submission" date="2014-11" db="EMBL/GenBank/DDBJ databases">
        <authorList>
            <person name="Amaro Gonzalez C."/>
        </authorList>
    </citation>
    <scope>NUCLEOTIDE SEQUENCE</scope>
</reference>
<proteinExistence type="predicted"/>